<protein>
    <submittedName>
        <fullName evidence="1">Uncharacterized protein</fullName>
    </submittedName>
</protein>
<dbReference type="Proteomes" id="UP001432251">
    <property type="component" value="Plasmid p1"/>
</dbReference>
<evidence type="ECO:0000313" key="2">
    <source>
        <dbReference type="Proteomes" id="UP001432251"/>
    </source>
</evidence>
<reference evidence="1" key="1">
    <citation type="journal article" date="2025" name="Int. J. Syst. Evol. Microbiol.">
        <title>Streptomyces citrinus sp. nov., with yellow diffusible pigment.</title>
        <authorList>
            <person name="He Y."/>
            <person name="Yang E."/>
            <person name="Xu J."/>
            <person name="Sun Y."/>
            <person name="Sun L."/>
        </authorList>
    </citation>
    <scope>NUCLEOTIDE SEQUENCE</scope>
    <source>
        <strain evidence="1">Q6</strain>
    </source>
</reference>
<keyword evidence="1" id="KW-0614">Plasmid</keyword>
<keyword evidence="2" id="KW-1185">Reference proteome</keyword>
<evidence type="ECO:0000313" key="1">
    <source>
        <dbReference type="EMBL" id="WWQ69305.1"/>
    </source>
</evidence>
<accession>A0ACD5AQ03</accession>
<geneLocation type="plasmid" evidence="1 2">
    <name>p1</name>
</geneLocation>
<proteinExistence type="predicted"/>
<sequence>MRTLEPTPVHSGPYGSAPVWYTIHAGALVHTYYRCINKYGNLWYATSDNIDTEPAGSIHRSGFIYSGYVK</sequence>
<organism evidence="1 2">
    <name type="scientific">Streptomyces citrinus</name>
    <dbReference type="NCBI Taxonomy" id="3118173"/>
    <lineage>
        <taxon>Bacteria</taxon>
        <taxon>Bacillati</taxon>
        <taxon>Actinomycetota</taxon>
        <taxon>Actinomycetes</taxon>
        <taxon>Kitasatosporales</taxon>
        <taxon>Streptomycetaceae</taxon>
        <taxon>Streptomyces</taxon>
    </lineage>
</organism>
<dbReference type="EMBL" id="CP146023">
    <property type="protein sequence ID" value="WWQ69305.1"/>
    <property type="molecule type" value="Genomic_DNA"/>
</dbReference>
<gene>
    <name evidence="1" type="ORF">V2W30_39620</name>
</gene>
<name>A0ACD5AQ03_9ACTN</name>